<comment type="caution">
    <text evidence="1">The sequence shown here is derived from an EMBL/GenBank/DDBJ whole genome shotgun (WGS) entry which is preliminary data.</text>
</comment>
<proteinExistence type="predicted"/>
<dbReference type="PANTHER" id="PTHR33070:SF49">
    <property type="entry name" value="OS06G0725500 PROTEIN"/>
    <property type="match status" value="1"/>
</dbReference>
<accession>A0A830BHV5</accession>
<dbReference type="PANTHER" id="PTHR33070">
    <property type="entry name" value="OS06G0725500 PROTEIN"/>
    <property type="match status" value="1"/>
</dbReference>
<dbReference type="InterPro" id="IPR004320">
    <property type="entry name" value="BPS1_pln"/>
</dbReference>
<sequence>MIEVINDVLKVTVSVSALLFGGVSSAFRKPGLSFGVKSKNVRVEGGIREFQEMDLGNLRKKGDEELKIATKKMHELEDRILEIQGCGERAFRSLINTRVSLLNAVTQ</sequence>
<organism evidence="1 2">
    <name type="scientific">Phtheirospermum japonicum</name>
    <dbReference type="NCBI Taxonomy" id="374723"/>
    <lineage>
        <taxon>Eukaryota</taxon>
        <taxon>Viridiplantae</taxon>
        <taxon>Streptophyta</taxon>
        <taxon>Embryophyta</taxon>
        <taxon>Tracheophyta</taxon>
        <taxon>Spermatophyta</taxon>
        <taxon>Magnoliopsida</taxon>
        <taxon>eudicotyledons</taxon>
        <taxon>Gunneridae</taxon>
        <taxon>Pentapetalae</taxon>
        <taxon>asterids</taxon>
        <taxon>lamiids</taxon>
        <taxon>Lamiales</taxon>
        <taxon>Orobanchaceae</taxon>
        <taxon>Orobanchaceae incertae sedis</taxon>
        <taxon>Phtheirospermum</taxon>
    </lineage>
</organism>
<gene>
    <name evidence="1" type="ORF">PHJA_000838500</name>
</gene>
<dbReference type="OrthoDB" id="695739at2759"/>
<reference evidence="1" key="1">
    <citation type="submission" date="2020-07" db="EMBL/GenBank/DDBJ databases">
        <title>Ethylene signaling mediates host invasion by parasitic plants.</title>
        <authorList>
            <person name="Yoshida S."/>
        </authorList>
    </citation>
    <scope>NUCLEOTIDE SEQUENCE</scope>
    <source>
        <strain evidence="1">Okayama</strain>
    </source>
</reference>
<name>A0A830BHV5_9LAMI</name>
<keyword evidence="2" id="KW-1185">Reference proteome</keyword>
<dbReference type="Pfam" id="PF03087">
    <property type="entry name" value="BPS1"/>
    <property type="match status" value="1"/>
</dbReference>
<evidence type="ECO:0000313" key="1">
    <source>
        <dbReference type="EMBL" id="GFP86947.1"/>
    </source>
</evidence>
<dbReference type="GO" id="GO:0048364">
    <property type="term" value="P:root development"/>
    <property type="evidence" value="ECO:0007669"/>
    <property type="project" value="InterPro"/>
</dbReference>
<dbReference type="Proteomes" id="UP000653305">
    <property type="component" value="Unassembled WGS sequence"/>
</dbReference>
<evidence type="ECO:0000313" key="2">
    <source>
        <dbReference type="Proteomes" id="UP000653305"/>
    </source>
</evidence>
<dbReference type="EMBL" id="BMAC01000134">
    <property type="protein sequence ID" value="GFP86947.1"/>
    <property type="molecule type" value="Genomic_DNA"/>
</dbReference>
<dbReference type="AlphaFoldDB" id="A0A830BHV5"/>
<protein>
    <submittedName>
        <fullName evidence="1">Uncharacterized protein</fullName>
    </submittedName>
</protein>
<dbReference type="GO" id="GO:0048367">
    <property type="term" value="P:shoot system development"/>
    <property type="evidence" value="ECO:0007669"/>
    <property type="project" value="InterPro"/>
</dbReference>